<evidence type="ECO:0000256" key="1">
    <source>
        <dbReference type="SAM" id="MobiDB-lite"/>
    </source>
</evidence>
<feature type="compositionally biased region" description="Polar residues" evidence="1">
    <location>
        <begin position="1"/>
        <end position="10"/>
    </location>
</feature>
<reference evidence="2 3" key="1">
    <citation type="submission" date="2018-06" db="EMBL/GenBank/DDBJ databases">
        <title>Comparative genomics reveals the genomic features of Rhizophagus irregularis, R. cerebriforme, R. diaphanum and Gigaspora rosea, and their symbiotic lifestyle signature.</title>
        <authorList>
            <person name="Morin E."/>
            <person name="San Clemente H."/>
            <person name="Chen E.C.H."/>
            <person name="De La Providencia I."/>
            <person name="Hainaut M."/>
            <person name="Kuo A."/>
            <person name="Kohler A."/>
            <person name="Murat C."/>
            <person name="Tang N."/>
            <person name="Roy S."/>
            <person name="Loubradou J."/>
            <person name="Henrissat B."/>
            <person name="Grigoriev I.V."/>
            <person name="Corradi N."/>
            <person name="Roux C."/>
            <person name="Martin F.M."/>
        </authorList>
    </citation>
    <scope>NUCLEOTIDE SEQUENCE [LARGE SCALE GENOMIC DNA]</scope>
    <source>
        <strain evidence="2 3">DAOM 194757</strain>
    </source>
</reference>
<keyword evidence="3" id="KW-1185">Reference proteome</keyword>
<comment type="caution">
    <text evidence="2">The sequence shown here is derived from an EMBL/GenBank/DDBJ whole genome shotgun (WGS) entry which is preliminary data.</text>
</comment>
<accession>A0A397VBS4</accession>
<evidence type="ECO:0000313" key="2">
    <source>
        <dbReference type="EMBL" id="RIB18399.1"/>
    </source>
</evidence>
<sequence length="164" mass="19273">MTNSKTTSATKAEASKERRKEEITKEISLQRREKRDYSVLAVLNVSARRHQNVATVRTRPTSYYDEETKSTKYNASYLNCPEAEKKTWNTEETNNIGYCYQNRIGGEKEGNKAFIYYKNFLGVRDTIGHISYQFESGIEKDEHRNFFYYQKFAEMENIARTSKI</sequence>
<dbReference type="OrthoDB" id="2425131at2759"/>
<dbReference type="EMBL" id="QKWP01000541">
    <property type="protein sequence ID" value="RIB18399.1"/>
    <property type="molecule type" value="Genomic_DNA"/>
</dbReference>
<organism evidence="2 3">
    <name type="scientific">Gigaspora rosea</name>
    <dbReference type="NCBI Taxonomy" id="44941"/>
    <lineage>
        <taxon>Eukaryota</taxon>
        <taxon>Fungi</taxon>
        <taxon>Fungi incertae sedis</taxon>
        <taxon>Mucoromycota</taxon>
        <taxon>Glomeromycotina</taxon>
        <taxon>Glomeromycetes</taxon>
        <taxon>Diversisporales</taxon>
        <taxon>Gigasporaceae</taxon>
        <taxon>Gigaspora</taxon>
    </lineage>
</organism>
<evidence type="ECO:0000313" key="3">
    <source>
        <dbReference type="Proteomes" id="UP000266673"/>
    </source>
</evidence>
<feature type="compositionally biased region" description="Basic and acidic residues" evidence="1">
    <location>
        <begin position="13"/>
        <end position="25"/>
    </location>
</feature>
<dbReference type="AlphaFoldDB" id="A0A397VBS4"/>
<proteinExistence type="predicted"/>
<feature type="region of interest" description="Disordered" evidence="1">
    <location>
        <begin position="1"/>
        <end position="25"/>
    </location>
</feature>
<dbReference type="Proteomes" id="UP000266673">
    <property type="component" value="Unassembled WGS sequence"/>
</dbReference>
<name>A0A397VBS4_9GLOM</name>
<dbReference type="InterPro" id="IPR011990">
    <property type="entry name" value="TPR-like_helical_dom_sf"/>
</dbReference>
<protein>
    <submittedName>
        <fullName evidence="2">Uncharacterized protein</fullName>
    </submittedName>
</protein>
<gene>
    <name evidence="2" type="ORF">C2G38_2184712</name>
</gene>
<dbReference type="Gene3D" id="1.25.40.10">
    <property type="entry name" value="Tetratricopeptide repeat domain"/>
    <property type="match status" value="1"/>
</dbReference>